<sequence>MMKKRQLLIAIGLAGLGLFSQGQALAQADYPNKPIKLIVAFPPGGTSDIMGRLVAEELGKVLKQPIVVENIAGAGGIVGMERALKLPADGYTLIQSGVGQNAVAHGLDPNLKYNSITDFIHLSQVNSGPNVLLVHPSQPFKTVKDIVDYAKKNPGKLDYGFTHAASGHMAMELFKQTAGIFLTGIPYKGGGPMMNDLLAGTIPMVFLNQDVALPHVKAGKLRAIAVSSKERNPLYPDTPTVAESGYKGFEATSWSGISVAKGTPQAIVDKLEASLALAMKTDAFKNRLTSVGFVVPPSGSKQYVPFLKSELDQWTRVIKAAGIKPE</sequence>
<protein>
    <submittedName>
        <fullName evidence="3">Tripartite tricarboxylate transporter substrate binding protein</fullName>
    </submittedName>
</protein>
<reference evidence="3" key="1">
    <citation type="submission" date="2020-09" db="EMBL/GenBank/DDBJ databases">
        <title>Genome seq and assembly of Limnohabitants sp.</title>
        <authorList>
            <person name="Chhetri G."/>
        </authorList>
    </citation>
    <scope>NUCLEOTIDE SEQUENCE</scope>
    <source>
        <strain evidence="3">JUR4</strain>
    </source>
</reference>
<dbReference type="Gene3D" id="3.40.190.150">
    <property type="entry name" value="Bordetella uptake gene, domain 1"/>
    <property type="match status" value="1"/>
</dbReference>
<evidence type="ECO:0000313" key="4">
    <source>
        <dbReference type="Proteomes" id="UP000647424"/>
    </source>
</evidence>
<dbReference type="SUPFAM" id="SSF53850">
    <property type="entry name" value="Periplasmic binding protein-like II"/>
    <property type="match status" value="1"/>
</dbReference>
<proteinExistence type="inferred from homology"/>
<dbReference type="PANTHER" id="PTHR42928:SF5">
    <property type="entry name" value="BLR1237 PROTEIN"/>
    <property type="match status" value="1"/>
</dbReference>
<dbReference type="Pfam" id="PF03401">
    <property type="entry name" value="TctC"/>
    <property type="match status" value="1"/>
</dbReference>
<dbReference type="InterPro" id="IPR005064">
    <property type="entry name" value="BUG"/>
</dbReference>
<evidence type="ECO:0000313" key="3">
    <source>
        <dbReference type="EMBL" id="MBD8050528.1"/>
    </source>
</evidence>
<dbReference type="Gene3D" id="3.40.190.10">
    <property type="entry name" value="Periplasmic binding protein-like II"/>
    <property type="match status" value="1"/>
</dbReference>
<dbReference type="PIRSF" id="PIRSF017082">
    <property type="entry name" value="YflP"/>
    <property type="match status" value="1"/>
</dbReference>
<dbReference type="CDD" id="cd07012">
    <property type="entry name" value="PBP2_Bug_TTT"/>
    <property type="match status" value="1"/>
</dbReference>
<name>A0A927ILA8_9BURK</name>
<gene>
    <name evidence="3" type="ORF">IC609_08220</name>
</gene>
<accession>A0A927ILA8</accession>
<evidence type="ECO:0000256" key="1">
    <source>
        <dbReference type="ARBA" id="ARBA00006987"/>
    </source>
</evidence>
<dbReference type="RefSeq" id="WP_191819032.1">
    <property type="nucleotide sequence ID" value="NZ_JACYFT010000002.1"/>
</dbReference>
<feature type="signal peptide" evidence="2">
    <location>
        <begin position="1"/>
        <end position="26"/>
    </location>
</feature>
<comment type="caution">
    <text evidence="3">The sequence shown here is derived from an EMBL/GenBank/DDBJ whole genome shotgun (WGS) entry which is preliminary data.</text>
</comment>
<keyword evidence="2" id="KW-0732">Signal</keyword>
<comment type="similarity">
    <text evidence="1">Belongs to the UPF0065 (bug) family.</text>
</comment>
<feature type="chain" id="PRO_5037011792" evidence="2">
    <location>
        <begin position="27"/>
        <end position="326"/>
    </location>
</feature>
<keyword evidence="4" id="KW-1185">Reference proteome</keyword>
<organism evidence="3 4">
    <name type="scientific">Limnohabitans radicicola</name>
    <dbReference type="NCBI Taxonomy" id="2771427"/>
    <lineage>
        <taxon>Bacteria</taxon>
        <taxon>Pseudomonadati</taxon>
        <taxon>Pseudomonadota</taxon>
        <taxon>Betaproteobacteria</taxon>
        <taxon>Burkholderiales</taxon>
        <taxon>Comamonadaceae</taxon>
        <taxon>Limnohabitans</taxon>
    </lineage>
</organism>
<evidence type="ECO:0000256" key="2">
    <source>
        <dbReference type="SAM" id="SignalP"/>
    </source>
</evidence>
<dbReference type="InterPro" id="IPR042100">
    <property type="entry name" value="Bug_dom1"/>
</dbReference>
<dbReference type="PANTHER" id="PTHR42928">
    <property type="entry name" value="TRICARBOXYLATE-BINDING PROTEIN"/>
    <property type="match status" value="1"/>
</dbReference>
<dbReference type="EMBL" id="JACYFT010000002">
    <property type="protein sequence ID" value="MBD8050528.1"/>
    <property type="molecule type" value="Genomic_DNA"/>
</dbReference>
<dbReference type="Proteomes" id="UP000647424">
    <property type="component" value="Unassembled WGS sequence"/>
</dbReference>
<dbReference type="AlphaFoldDB" id="A0A927ILA8"/>